<reference evidence="6" key="1">
    <citation type="submission" date="2016-11" db="EMBL/GenBank/DDBJ databases">
        <authorList>
            <person name="Varghese N."/>
            <person name="Submissions S."/>
        </authorList>
    </citation>
    <scope>NUCLEOTIDE SEQUENCE [LARGE SCALE GENOMIC DNA]</scope>
    <source>
        <strain evidence="6">DSM 100564</strain>
    </source>
</reference>
<evidence type="ECO:0000313" key="5">
    <source>
        <dbReference type="EMBL" id="SHI38802.1"/>
    </source>
</evidence>
<dbReference type="Pfam" id="PF04828">
    <property type="entry name" value="GFA"/>
    <property type="match status" value="1"/>
</dbReference>
<dbReference type="InterPro" id="IPR011057">
    <property type="entry name" value="Mss4-like_sf"/>
</dbReference>
<evidence type="ECO:0000259" key="4">
    <source>
        <dbReference type="Pfam" id="PF04828"/>
    </source>
</evidence>
<comment type="similarity">
    <text evidence="1">Belongs to the Gfa family.</text>
</comment>
<dbReference type="SUPFAM" id="SSF51316">
    <property type="entry name" value="Mss4-like"/>
    <property type="match status" value="1"/>
</dbReference>
<proteinExistence type="inferred from homology"/>
<dbReference type="STRING" id="1470563.SAMN05444000_10120"/>
<keyword evidence="2" id="KW-0479">Metal-binding</keyword>
<dbReference type="Proteomes" id="UP000183982">
    <property type="component" value="Unassembled WGS sequence"/>
</dbReference>
<keyword evidence="3" id="KW-0862">Zinc</keyword>
<name>A0A1M6AQQ7_9RHOB</name>
<dbReference type="Gene3D" id="3.90.1590.10">
    <property type="entry name" value="glutathione-dependent formaldehyde- activating enzyme (gfa)"/>
    <property type="match status" value="1"/>
</dbReference>
<dbReference type="AlphaFoldDB" id="A0A1M6AQQ7"/>
<feature type="domain" description="CENP-V/GFA" evidence="4">
    <location>
        <begin position="3"/>
        <end position="68"/>
    </location>
</feature>
<dbReference type="GO" id="GO:0016846">
    <property type="term" value="F:carbon-sulfur lyase activity"/>
    <property type="evidence" value="ECO:0007669"/>
    <property type="project" value="InterPro"/>
</dbReference>
<accession>A0A1M6AQQ7</accession>
<dbReference type="EMBL" id="FQZQ01000001">
    <property type="protein sequence ID" value="SHI38802.1"/>
    <property type="molecule type" value="Genomic_DNA"/>
</dbReference>
<evidence type="ECO:0000313" key="6">
    <source>
        <dbReference type="Proteomes" id="UP000183982"/>
    </source>
</evidence>
<dbReference type="InterPro" id="IPR006913">
    <property type="entry name" value="CENP-V/GFA"/>
</dbReference>
<gene>
    <name evidence="5" type="ORF">SAMN05444000_10120</name>
</gene>
<protein>
    <submittedName>
        <fullName evidence="5">Glutathione-dependent formaldehyde-activating enzyme</fullName>
    </submittedName>
</protein>
<organism evidence="5 6">
    <name type="scientific">Shimia gijangensis</name>
    <dbReference type="NCBI Taxonomy" id="1470563"/>
    <lineage>
        <taxon>Bacteria</taxon>
        <taxon>Pseudomonadati</taxon>
        <taxon>Pseudomonadota</taxon>
        <taxon>Alphaproteobacteria</taxon>
        <taxon>Rhodobacterales</taxon>
        <taxon>Roseobacteraceae</taxon>
    </lineage>
</organism>
<evidence type="ECO:0000256" key="3">
    <source>
        <dbReference type="ARBA" id="ARBA00022833"/>
    </source>
</evidence>
<keyword evidence="6" id="KW-1185">Reference proteome</keyword>
<dbReference type="GO" id="GO:0046872">
    <property type="term" value="F:metal ion binding"/>
    <property type="evidence" value="ECO:0007669"/>
    <property type="project" value="UniProtKB-KW"/>
</dbReference>
<sequence length="101" mass="11265">MQDLQLSGAEEIATFKSSDWAERAFCKKCGSNIWYRVTEGPYASGVSIGVGLLDDTDEMKLAREFYVDRQTGAYEFPADRIQMTEAEVIALFAPSEEGEPQ</sequence>
<evidence type="ECO:0000256" key="1">
    <source>
        <dbReference type="ARBA" id="ARBA00005495"/>
    </source>
</evidence>
<evidence type="ECO:0000256" key="2">
    <source>
        <dbReference type="ARBA" id="ARBA00022723"/>
    </source>
</evidence>